<keyword evidence="2" id="KW-0540">Nuclease</keyword>
<protein>
    <submittedName>
        <fullName evidence="2">LAGLIDADG endonuclease</fullName>
    </submittedName>
</protein>
<dbReference type="Gene3D" id="3.10.28.10">
    <property type="entry name" value="Homing endonucleases"/>
    <property type="match status" value="1"/>
</dbReference>
<organism evidence="2">
    <name type="scientific">Juglanconis juglandina</name>
    <dbReference type="NCBI Taxonomy" id="1940567"/>
    <lineage>
        <taxon>Eukaryota</taxon>
        <taxon>Fungi</taxon>
        <taxon>Dikarya</taxon>
        <taxon>Ascomycota</taxon>
        <taxon>Pezizomycotina</taxon>
        <taxon>Sordariomycetes</taxon>
        <taxon>Sordariomycetidae</taxon>
        <taxon>Diaporthales</taxon>
        <taxon>Juglanconidaceae</taxon>
        <taxon>Juglanconis</taxon>
    </lineage>
</organism>
<dbReference type="FunFam" id="3.10.28.10:FF:000010">
    <property type="entry name" value="LAGLIDADG homing endonuclease I-LtrII"/>
    <property type="match status" value="1"/>
</dbReference>
<proteinExistence type="predicted"/>
<dbReference type="InterPro" id="IPR051289">
    <property type="entry name" value="LAGLIDADG_Endonuclease"/>
</dbReference>
<dbReference type="InterPro" id="IPR027434">
    <property type="entry name" value="Homing_endonucl"/>
</dbReference>
<keyword evidence="2" id="KW-0496">Mitochondrion</keyword>
<dbReference type="Pfam" id="PF00961">
    <property type="entry name" value="LAGLIDADG_1"/>
    <property type="match status" value="1"/>
</dbReference>
<sequence length="171" mass="19422">MLENKEHLSIEGIEKIINLRDQNKEILPTLTKSSLNCDWIAGFVDAEGCFDIDIYKSKTNTGYAVTLRFRLVQHIRDLELMQSIRNFLKCGTVVSNKDSGGGGVTILVRKLSDITEILVPLFKNHKLHGTKRLDFDDFCKVGVLMSNKEHLSKIGLDKILQIKKFMNTGRK</sequence>
<dbReference type="PANTHER" id="PTHR36181">
    <property type="entry name" value="INTRON-ENCODED ENDONUCLEASE AI3-RELATED"/>
    <property type="match status" value="1"/>
</dbReference>
<evidence type="ECO:0000313" key="2">
    <source>
        <dbReference type="EMBL" id="ATI20445.1"/>
    </source>
</evidence>
<gene>
    <name evidence="2" type="primary">orf171</name>
</gene>
<dbReference type="PANTHER" id="PTHR36181:SF4">
    <property type="entry name" value="LAGLIDADG ENDONUCLEASE"/>
    <property type="match status" value="1"/>
</dbReference>
<keyword evidence="2" id="KW-0255">Endonuclease</keyword>
<dbReference type="InterPro" id="IPR004860">
    <property type="entry name" value="LAGLIDADG_dom"/>
</dbReference>
<dbReference type="GO" id="GO:0005739">
    <property type="term" value="C:mitochondrion"/>
    <property type="evidence" value="ECO:0007669"/>
    <property type="project" value="UniProtKB-ARBA"/>
</dbReference>
<geneLocation type="mitochondrion" evidence="2"/>
<dbReference type="GO" id="GO:0004519">
    <property type="term" value="F:endonuclease activity"/>
    <property type="evidence" value="ECO:0007669"/>
    <property type="project" value="UniProtKB-KW"/>
</dbReference>
<reference evidence="2" key="1">
    <citation type="submission" date="2017-02" db="EMBL/GenBank/DDBJ databases">
        <title>Fungal Comparative Genomics of Melanconis species and Ophiognomonia clavigignenti-juglandacearum at Different Phylogenetic Distances.</title>
        <authorList>
            <person name="Demers J.E."/>
            <person name="Castlebury L.A."/>
        </authorList>
    </citation>
    <scope>NUCLEOTIDE SEQUENCE</scope>
    <source>
        <strain evidence="2">CBS 121083</strain>
    </source>
</reference>
<name>A0A291LIU3_9PEZI</name>
<evidence type="ECO:0000259" key="1">
    <source>
        <dbReference type="Pfam" id="PF00961"/>
    </source>
</evidence>
<keyword evidence="2" id="KW-0378">Hydrolase</keyword>
<accession>A0A291LIU3</accession>
<dbReference type="EMBL" id="KY575057">
    <property type="protein sequence ID" value="ATI20445.1"/>
    <property type="molecule type" value="Genomic_DNA"/>
</dbReference>
<dbReference type="SUPFAM" id="SSF55608">
    <property type="entry name" value="Homing endonucleases"/>
    <property type="match status" value="1"/>
</dbReference>
<feature type="domain" description="Homing endonuclease LAGLIDADG" evidence="1">
    <location>
        <begin position="40"/>
        <end position="141"/>
    </location>
</feature>
<dbReference type="AlphaFoldDB" id="A0A291LIU3"/>